<feature type="region of interest" description="Disordered" evidence="1">
    <location>
        <begin position="1"/>
        <end position="22"/>
    </location>
</feature>
<proteinExistence type="predicted"/>
<reference evidence="6" key="1">
    <citation type="submission" date="2022-11" db="UniProtKB">
        <authorList>
            <consortium name="WormBaseParasite"/>
        </authorList>
    </citation>
    <scope>IDENTIFICATION</scope>
</reference>
<dbReference type="InterPro" id="IPR027272">
    <property type="entry name" value="Piezo"/>
</dbReference>
<feature type="region of interest" description="Disordered" evidence="1">
    <location>
        <begin position="1152"/>
        <end position="1183"/>
    </location>
</feature>
<dbReference type="AlphaFoldDB" id="A0A915EHD0"/>
<feature type="compositionally biased region" description="Polar residues" evidence="1">
    <location>
        <begin position="1170"/>
        <end position="1183"/>
    </location>
</feature>
<feature type="transmembrane region" description="Helical" evidence="2">
    <location>
        <begin position="835"/>
        <end position="858"/>
    </location>
</feature>
<feature type="transmembrane region" description="Helical" evidence="2">
    <location>
        <begin position="897"/>
        <end position="918"/>
    </location>
</feature>
<feature type="transmembrane region" description="Helical" evidence="2">
    <location>
        <begin position="652"/>
        <end position="670"/>
    </location>
</feature>
<feature type="transmembrane region" description="Helical" evidence="2">
    <location>
        <begin position="1021"/>
        <end position="1045"/>
    </location>
</feature>
<feature type="transmembrane region" description="Helical" evidence="2">
    <location>
        <begin position="459"/>
        <end position="479"/>
    </location>
</feature>
<feature type="transmembrane region" description="Helical" evidence="2">
    <location>
        <begin position="280"/>
        <end position="298"/>
    </location>
</feature>
<evidence type="ECO:0000256" key="2">
    <source>
        <dbReference type="SAM" id="Phobius"/>
    </source>
</evidence>
<feature type="domain" description="Piezo TM1-24" evidence="4">
    <location>
        <begin position="13"/>
        <end position="572"/>
    </location>
</feature>
<dbReference type="InterPro" id="IPR056769">
    <property type="entry name" value="Piezo_TM1-24"/>
</dbReference>
<dbReference type="InterPro" id="IPR031805">
    <property type="entry name" value="Piezo_TM25-28"/>
</dbReference>
<dbReference type="Proteomes" id="UP000887574">
    <property type="component" value="Unplaced"/>
</dbReference>
<dbReference type="WBParaSite" id="jg5358">
    <property type="protein sequence ID" value="jg5358"/>
    <property type="gene ID" value="jg5358"/>
</dbReference>
<dbReference type="PANTHER" id="PTHR13167:SF25">
    <property type="entry name" value="PIEZO-TYPE MECHANOSENSITIVE ION CHANNEL COMPONENT"/>
    <property type="match status" value="1"/>
</dbReference>
<feature type="transmembrane region" description="Helical" evidence="2">
    <location>
        <begin position="152"/>
        <end position="174"/>
    </location>
</feature>
<name>A0A915EHD0_9BILA</name>
<sequence>MGVQTVPSSASSTNQNTVRSNQRPKLDFTSALVPSLKRVSDVLLMLCVVAIGAVQPSLLNATYFVIFLVVLTWWALYTPLKRNTFNAIKRFLILYSALHFLAIYIYQIQMVQDAIPPKDFLARLIGLTALVSSECTKDSPWWELKVPEYTSWTGYVNFAFLLFIYHLLVVQYSWTRNGVKGFGKSLLGGMSSGEDQEDGGSSVHEEQYALSELNNHSVVEQEEAGKKALLSNTGKNCMIVNGPNEKNTTMTAQGLQAFLYFGLYHCYVFALLAMMTWGLLYHSVFGLLPGLLLCHLGTEKLQEMVFCLSPAILFYTEFLLLAQYVYSMDLKQELSHESYMKIIGFIFAENRTESFITLCVKILLSLPLFVLLRLHLREDYYNSLSDNDRLKRLTYGTFDISASSSRSAALQRIQANRTGENGGEAFGFITHFFIKYWIFVVITFLLINCPLTDSLRVYLYSIGFFVFFAALIVSLHISFTFFRKTIYLFLTVLIVYASVVLISVYTYQFRDVADFIHNHTILNKNWTEDIGLIVFENSANDVTLLFKSLILPISLIVVTMLQLKFFHDPWTKLVQGSGNGQTHRVATSGVDGAMNRAKHQSREVIEVLWRLAEVHGYRLILFVLVLVAVSHFCALNFVIIVFVALAACLPSLSRMISLLLCLYMSTVFIARRIYQLHLTQNSGITEEGSINRILDGGSCEQSKNDTLPEFQCASKWIGFEETNDLQSDLKGLVLVIVLIGLQLCVRYRQKHRRTMLGVPEPAPGTIFSEATPLSFDANILSCFKCLLNYGFYKFGLEISMSAMVIVAWFRMDFLAGMLIVWLVCFVVMSRAGCRVVWPVFLIYLAVLFPLQYAMAIGLPSEWGIEYPWTHILTDVDLDNNLSVFLDLANYNLPAERFYIFIICDAILLLIVAAQELVFRQEGESHPAGSNESIYKDGGYLLHKENPRYDFVVEQKSFVDFFKMVVFMYGHWITMIMLMAAGLGGTSLFALGYLVLAFWMLWQGNNLYTMYNYGRTIYWWKVIAVYGGGGHVLEIFLQLFGCAFLYTEFFTGNDLRPLSESSINPLCHQPIYQKHPLKFRDTECVGSAEDLSVLARETRIGFDTVAFIFVILQLRALNSWFFQRCMIEFRCEMIQAKRGAILINQLIEKEMSEQNEHQNKKVEEIKRRTEPSATAISSNSKGLA</sequence>
<feature type="transmembrane region" description="Helical" evidence="2">
    <location>
        <begin position="544"/>
        <end position="563"/>
    </location>
</feature>
<organism evidence="5 6">
    <name type="scientific">Ditylenchus dipsaci</name>
    <dbReference type="NCBI Taxonomy" id="166011"/>
    <lineage>
        <taxon>Eukaryota</taxon>
        <taxon>Metazoa</taxon>
        <taxon>Ecdysozoa</taxon>
        <taxon>Nematoda</taxon>
        <taxon>Chromadorea</taxon>
        <taxon>Rhabditida</taxon>
        <taxon>Tylenchina</taxon>
        <taxon>Tylenchomorpha</taxon>
        <taxon>Sphaerularioidea</taxon>
        <taxon>Anguinidae</taxon>
        <taxon>Anguininae</taxon>
        <taxon>Ditylenchus</taxon>
    </lineage>
</organism>
<feature type="transmembrane region" description="Helical" evidence="2">
    <location>
        <begin position="355"/>
        <end position="374"/>
    </location>
</feature>
<keyword evidence="2" id="KW-0812">Transmembrane</keyword>
<evidence type="ECO:0000313" key="6">
    <source>
        <dbReference type="WBParaSite" id="jg5358"/>
    </source>
</evidence>
<dbReference type="GO" id="GO:0042391">
    <property type="term" value="P:regulation of membrane potential"/>
    <property type="evidence" value="ECO:0007669"/>
    <property type="project" value="TreeGrafter"/>
</dbReference>
<dbReference type="GO" id="GO:0008381">
    <property type="term" value="F:mechanosensitive monoatomic ion channel activity"/>
    <property type="evidence" value="ECO:0007669"/>
    <property type="project" value="InterPro"/>
</dbReference>
<keyword evidence="2" id="KW-0472">Membrane</keyword>
<dbReference type="Pfam" id="PF15917">
    <property type="entry name" value="Piezo_TM25-28"/>
    <property type="match status" value="1"/>
</dbReference>
<dbReference type="PANTHER" id="PTHR13167">
    <property type="entry name" value="PIEZO-TYPE MECHANOSENSITIVE ION CHANNEL COMPONENT"/>
    <property type="match status" value="1"/>
</dbReference>
<feature type="domain" description="Piezo TM25-28" evidence="3">
    <location>
        <begin position="943"/>
        <end position="1169"/>
    </location>
</feature>
<feature type="transmembrane region" description="Helical" evidence="2">
    <location>
        <begin position="971"/>
        <end position="1001"/>
    </location>
</feature>
<feature type="compositionally biased region" description="Basic and acidic residues" evidence="1">
    <location>
        <begin position="1152"/>
        <end position="1169"/>
    </location>
</feature>
<feature type="transmembrane region" description="Helical" evidence="2">
    <location>
        <begin position="802"/>
        <end position="828"/>
    </location>
</feature>
<feature type="transmembrane region" description="Helical" evidence="2">
    <location>
        <begin position="92"/>
        <end position="109"/>
    </location>
</feature>
<keyword evidence="2" id="KW-1133">Transmembrane helix</keyword>
<evidence type="ECO:0000256" key="1">
    <source>
        <dbReference type="SAM" id="MobiDB-lite"/>
    </source>
</evidence>
<feature type="transmembrane region" description="Helical" evidence="2">
    <location>
        <begin position="486"/>
        <end position="507"/>
    </location>
</feature>
<feature type="transmembrane region" description="Helical" evidence="2">
    <location>
        <begin position="305"/>
        <end position="326"/>
    </location>
</feature>
<protein>
    <submittedName>
        <fullName evidence="6">Piezo domain-containing protein</fullName>
    </submittedName>
</protein>
<feature type="transmembrane region" description="Helical" evidence="2">
    <location>
        <begin position="619"/>
        <end position="646"/>
    </location>
</feature>
<accession>A0A915EHD0</accession>
<feature type="transmembrane region" description="Helical" evidence="2">
    <location>
        <begin position="1099"/>
        <end position="1121"/>
    </location>
</feature>
<feature type="transmembrane region" description="Helical" evidence="2">
    <location>
        <begin position="257"/>
        <end position="274"/>
    </location>
</feature>
<evidence type="ECO:0000259" key="3">
    <source>
        <dbReference type="Pfam" id="PF15917"/>
    </source>
</evidence>
<evidence type="ECO:0000313" key="5">
    <source>
        <dbReference type="Proteomes" id="UP000887574"/>
    </source>
</evidence>
<dbReference type="GO" id="GO:0050982">
    <property type="term" value="P:detection of mechanical stimulus"/>
    <property type="evidence" value="ECO:0007669"/>
    <property type="project" value="TreeGrafter"/>
</dbReference>
<evidence type="ECO:0000259" key="4">
    <source>
        <dbReference type="Pfam" id="PF24871"/>
    </source>
</evidence>
<feature type="transmembrane region" description="Helical" evidence="2">
    <location>
        <begin position="61"/>
        <end position="80"/>
    </location>
</feature>
<dbReference type="GO" id="GO:0005261">
    <property type="term" value="F:monoatomic cation channel activity"/>
    <property type="evidence" value="ECO:0007669"/>
    <property type="project" value="TreeGrafter"/>
</dbReference>
<dbReference type="GO" id="GO:0071260">
    <property type="term" value="P:cellular response to mechanical stimulus"/>
    <property type="evidence" value="ECO:0007669"/>
    <property type="project" value="TreeGrafter"/>
</dbReference>
<feature type="transmembrane region" description="Helical" evidence="2">
    <location>
        <begin position="425"/>
        <end position="447"/>
    </location>
</feature>
<dbReference type="GO" id="GO:0005886">
    <property type="term" value="C:plasma membrane"/>
    <property type="evidence" value="ECO:0007669"/>
    <property type="project" value="TreeGrafter"/>
</dbReference>
<keyword evidence="5" id="KW-1185">Reference proteome</keyword>
<dbReference type="Pfam" id="PF24871">
    <property type="entry name" value="Piezo_TM1-24"/>
    <property type="match status" value="1"/>
</dbReference>